<evidence type="ECO:0000313" key="1">
    <source>
        <dbReference type="EMBL" id="KAJ1157233.1"/>
    </source>
</evidence>
<dbReference type="AlphaFoldDB" id="A0AAV7S2H4"/>
<name>A0AAV7S2H4_PLEWA</name>
<evidence type="ECO:0000313" key="2">
    <source>
        <dbReference type="Proteomes" id="UP001066276"/>
    </source>
</evidence>
<comment type="caution">
    <text evidence="1">The sequence shown here is derived from an EMBL/GenBank/DDBJ whole genome shotgun (WGS) entry which is preliminary data.</text>
</comment>
<proteinExistence type="predicted"/>
<sequence length="104" mass="11457">MHAGRTPVWKRAIPPVGRGEQTGTCSLQRGVCCVRPAVRGGGCRSLEERVVCRGRDRWVPGGGRLQTTSCRGARGLVSWLLDWMFGSRLDVLVHRRFSAPGWAV</sequence>
<gene>
    <name evidence="1" type="ORF">NDU88_009948</name>
</gene>
<organism evidence="1 2">
    <name type="scientific">Pleurodeles waltl</name>
    <name type="common">Iberian ribbed newt</name>
    <dbReference type="NCBI Taxonomy" id="8319"/>
    <lineage>
        <taxon>Eukaryota</taxon>
        <taxon>Metazoa</taxon>
        <taxon>Chordata</taxon>
        <taxon>Craniata</taxon>
        <taxon>Vertebrata</taxon>
        <taxon>Euteleostomi</taxon>
        <taxon>Amphibia</taxon>
        <taxon>Batrachia</taxon>
        <taxon>Caudata</taxon>
        <taxon>Salamandroidea</taxon>
        <taxon>Salamandridae</taxon>
        <taxon>Pleurodelinae</taxon>
        <taxon>Pleurodeles</taxon>
    </lineage>
</organism>
<keyword evidence="2" id="KW-1185">Reference proteome</keyword>
<dbReference type="Proteomes" id="UP001066276">
    <property type="component" value="Chromosome 5"/>
</dbReference>
<dbReference type="EMBL" id="JANPWB010000009">
    <property type="protein sequence ID" value="KAJ1157233.1"/>
    <property type="molecule type" value="Genomic_DNA"/>
</dbReference>
<reference evidence="1" key="1">
    <citation type="journal article" date="2022" name="bioRxiv">
        <title>Sequencing and chromosome-scale assembly of the giantPleurodeles waltlgenome.</title>
        <authorList>
            <person name="Brown T."/>
            <person name="Elewa A."/>
            <person name="Iarovenko S."/>
            <person name="Subramanian E."/>
            <person name="Araus A.J."/>
            <person name="Petzold A."/>
            <person name="Susuki M."/>
            <person name="Suzuki K.-i.T."/>
            <person name="Hayashi T."/>
            <person name="Toyoda A."/>
            <person name="Oliveira C."/>
            <person name="Osipova E."/>
            <person name="Leigh N.D."/>
            <person name="Simon A."/>
            <person name="Yun M.H."/>
        </authorList>
    </citation>
    <scope>NUCLEOTIDE SEQUENCE</scope>
    <source>
        <strain evidence="1">20211129_DDA</strain>
        <tissue evidence="1">Liver</tissue>
    </source>
</reference>
<protein>
    <submittedName>
        <fullName evidence="1">Uncharacterized protein</fullName>
    </submittedName>
</protein>
<accession>A0AAV7S2H4</accession>